<comment type="caution">
    <text evidence="1">The sequence shown here is derived from an EMBL/GenBank/DDBJ whole genome shotgun (WGS) entry which is preliminary data.</text>
</comment>
<proteinExistence type="predicted"/>
<reference evidence="1" key="1">
    <citation type="submission" date="2020-09" db="EMBL/GenBank/DDBJ databases">
        <title>Taishania pollutisoli gen. nov., sp. nov., Isolated from Tetrabromobisphenol A-Contaminated Soil.</title>
        <authorList>
            <person name="Chen Q."/>
        </authorList>
    </citation>
    <scope>NUCLEOTIDE SEQUENCE</scope>
    <source>
        <strain evidence="1">CZZ-1</strain>
    </source>
</reference>
<dbReference type="Proteomes" id="UP000652681">
    <property type="component" value="Unassembled WGS sequence"/>
</dbReference>
<organism evidence="1 2">
    <name type="scientific">Taishania pollutisoli</name>
    <dbReference type="NCBI Taxonomy" id="2766479"/>
    <lineage>
        <taxon>Bacteria</taxon>
        <taxon>Pseudomonadati</taxon>
        <taxon>Bacteroidota</taxon>
        <taxon>Flavobacteriia</taxon>
        <taxon>Flavobacteriales</taxon>
        <taxon>Crocinitomicaceae</taxon>
        <taxon>Taishania</taxon>
    </lineage>
</organism>
<dbReference type="RefSeq" id="WP_216713188.1">
    <property type="nucleotide sequence ID" value="NZ_JACVEL010000001.1"/>
</dbReference>
<evidence type="ECO:0000313" key="2">
    <source>
        <dbReference type="Proteomes" id="UP000652681"/>
    </source>
</evidence>
<accession>A0A8J6P6W3</accession>
<evidence type="ECO:0000313" key="1">
    <source>
        <dbReference type="EMBL" id="MBC9810906.1"/>
    </source>
</evidence>
<sequence length="190" mass="21797">MTVEGFDTEGVLIIANITKCKEYYSRNAFNYDYPKGLADLLIKGIIHIITTKEAVEQIDFVFSKEAIHPDVWEYKASYNYLDVAEEDEIRLISHAAFTRMCNNHKGDLKAKIEHSLHIRNLLNPDRPVSGEAVLEDELPLLELAPGLWRINVYTLLEESLSGWPEFMLLLQKTDAVDLSKITLEPLEIYE</sequence>
<dbReference type="AlphaFoldDB" id="A0A8J6P6W3"/>
<protein>
    <submittedName>
        <fullName evidence="1">Uncharacterized protein</fullName>
    </submittedName>
</protein>
<gene>
    <name evidence="1" type="ORF">H9Y05_00310</name>
</gene>
<dbReference type="EMBL" id="JACVEL010000001">
    <property type="protein sequence ID" value="MBC9810906.1"/>
    <property type="molecule type" value="Genomic_DNA"/>
</dbReference>
<keyword evidence="2" id="KW-1185">Reference proteome</keyword>
<name>A0A8J6P6W3_9FLAO</name>